<dbReference type="RefSeq" id="WP_142662311.1">
    <property type="nucleotide sequence ID" value="NZ_FXTK01000004.1"/>
</dbReference>
<sequence>MRQACLYARFEREGGIGYSQFVYFFATEEAARDGRLSHQNVGCEAAYRISVSWTDASNAVVDGPAGCEIEGYMGPKKFTVEQISSYRTAIAIRNKR</sequence>
<accession>A0A521C9D0</accession>
<dbReference type="EMBL" id="FXTK01000004">
    <property type="protein sequence ID" value="SMO56006.1"/>
    <property type="molecule type" value="Genomic_DNA"/>
</dbReference>
<dbReference type="Proteomes" id="UP000319014">
    <property type="component" value="Unassembled WGS sequence"/>
</dbReference>
<keyword evidence="2" id="KW-1185">Reference proteome</keyword>
<dbReference type="AlphaFoldDB" id="A0A521C9D0"/>
<evidence type="ECO:0000313" key="1">
    <source>
        <dbReference type="EMBL" id="SMO56006.1"/>
    </source>
</evidence>
<proteinExistence type="predicted"/>
<reference evidence="1 2" key="1">
    <citation type="submission" date="2017-05" db="EMBL/GenBank/DDBJ databases">
        <authorList>
            <person name="Varghese N."/>
            <person name="Submissions S."/>
        </authorList>
    </citation>
    <scope>NUCLEOTIDE SEQUENCE [LARGE SCALE GENOMIC DNA]</scope>
    <source>
        <strain evidence="1 2">DSM 100094</strain>
    </source>
</reference>
<evidence type="ECO:0000313" key="2">
    <source>
        <dbReference type="Proteomes" id="UP000319014"/>
    </source>
</evidence>
<gene>
    <name evidence="1" type="ORF">SAMN06265221_10496</name>
</gene>
<name>A0A521C9D0_9RHOB</name>
<organism evidence="1 2">
    <name type="scientific">Paracoccus laeviglucosivorans</name>
    <dbReference type="NCBI Taxonomy" id="1197861"/>
    <lineage>
        <taxon>Bacteria</taxon>
        <taxon>Pseudomonadati</taxon>
        <taxon>Pseudomonadota</taxon>
        <taxon>Alphaproteobacteria</taxon>
        <taxon>Rhodobacterales</taxon>
        <taxon>Paracoccaceae</taxon>
        <taxon>Paracoccus</taxon>
    </lineage>
</organism>
<protein>
    <submittedName>
        <fullName evidence="1">Uncharacterized protein</fullName>
    </submittedName>
</protein>